<keyword evidence="1" id="KW-1133">Transmembrane helix</keyword>
<protein>
    <submittedName>
        <fullName evidence="2">Uncharacterized protein</fullName>
    </submittedName>
</protein>
<proteinExistence type="predicted"/>
<sequence length="39" mass="4265">MSGIKTKNNTQKLSFRLAPYLFIAVAIFTAFGTNGGTWV</sequence>
<dbReference type="KEGG" id="pmm:PMM1973"/>
<evidence type="ECO:0000313" key="3">
    <source>
        <dbReference type="Proteomes" id="UP000001026"/>
    </source>
</evidence>
<dbReference type="Proteomes" id="UP000001026">
    <property type="component" value="Chromosome"/>
</dbReference>
<organism evidence="2 3">
    <name type="scientific">Prochlorococcus marinus subsp. pastoris (strain CCMP1986 / NIES-2087 / MED4)</name>
    <dbReference type="NCBI Taxonomy" id="59919"/>
    <lineage>
        <taxon>Bacteria</taxon>
        <taxon>Bacillati</taxon>
        <taxon>Cyanobacteriota</taxon>
        <taxon>Cyanophyceae</taxon>
        <taxon>Synechococcales</taxon>
        <taxon>Prochlorococcaceae</taxon>
        <taxon>Prochlorococcus</taxon>
    </lineage>
</organism>
<name>A8WIJ0_PROMP</name>
<gene>
    <name evidence="2" type="ordered locus">PMM1973</name>
</gene>
<evidence type="ECO:0000256" key="1">
    <source>
        <dbReference type="SAM" id="Phobius"/>
    </source>
</evidence>
<keyword evidence="1" id="KW-0812">Transmembrane</keyword>
<dbReference type="AlphaFoldDB" id="A8WIJ0"/>
<dbReference type="EMBL" id="BX548174">
    <property type="protein sequence ID" value="CAP16478.1"/>
    <property type="molecule type" value="Genomic_DNA"/>
</dbReference>
<keyword evidence="1" id="KW-0472">Membrane</keyword>
<dbReference type="HOGENOM" id="CLU_3315270_0_0_3"/>
<reference evidence="2 3" key="1">
    <citation type="journal article" date="2003" name="Nature">
        <title>Genome divergence in two Prochlorococcus ecotypes reflects oceanic niche differentiation.</title>
        <authorList>
            <person name="Rocap G."/>
            <person name="Larimer F.W."/>
            <person name="Lamerdin J.E."/>
            <person name="Malfatti S."/>
            <person name="Chain P."/>
            <person name="Ahlgren N.A."/>
            <person name="Arellano A."/>
            <person name="Coleman M."/>
            <person name="Hauser L."/>
            <person name="Hess W.R."/>
            <person name="Johnson Z.I."/>
            <person name="Land M.L."/>
            <person name="Lindell D."/>
            <person name="Post A.F."/>
            <person name="Regala W."/>
            <person name="Shah M."/>
            <person name="Shaw S.L."/>
            <person name="Steglich C."/>
            <person name="Sullivan M.B."/>
            <person name="Ting C.S."/>
            <person name="Tolonen A."/>
            <person name="Webb E.A."/>
            <person name="Zinser E.R."/>
            <person name="Chisholm S.W."/>
        </authorList>
    </citation>
    <scope>NUCLEOTIDE SEQUENCE [LARGE SCALE GENOMIC DNA]</scope>
    <source>
        <strain evidence="3">CCMP1986 / NIES-2087 / MED4</strain>
    </source>
</reference>
<evidence type="ECO:0000313" key="2">
    <source>
        <dbReference type="EMBL" id="CAP16478.1"/>
    </source>
</evidence>
<accession>A8WIJ0</accession>
<dbReference type="STRING" id="59919.PMM1973"/>
<feature type="transmembrane region" description="Helical" evidence="1">
    <location>
        <begin position="20"/>
        <end position="38"/>
    </location>
</feature>